<evidence type="ECO:0000313" key="3">
    <source>
        <dbReference type="Proteomes" id="UP000256964"/>
    </source>
</evidence>
<organism evidence="2 3">
    <name type="scientific">Lentinus brumalis</name>
    <dbReference type="NCBI Taxonomy" id="2498619"/>
    <lineage>
        <taxon>Eukaryota</taxon>
        <taxon>Fungi</taxon>
        <taxon>Dikarya</taxon>
        <taxon>Basidiomycota</taxon>
        <taxon>Agaricomycotina</taxon>
        <taxon>Agaricomycetes</taxon>
        <taxon>Polyporales</taxon>
        <taxon>Polyporaceae</taxon>
        <taxon>Lentinus</taxon>
    </lineage>
</organism>
<gene>
    <name evidence="2" type="ORF">OH76DRAFT_813767</name>
</gene>
<dbReference type="Proteomes" id="UP000256964">
    <property type="component" value="Unassembled WGS sequence"/>
</dbReference>
<feature type="region of interest" description="Disordered" evidence="1">
    <location>
        <begin position="21"/>
        <end position="70"/>
    </location>
</feature>
<protein>
    <submittedName>
        <fullName evidence="2">Uncharacterized protein</fullName>
    </submittedName>
</protein>
<dbReference type="AlphaFoldDB" id="A0A371D2I1"/>
<sequence length="309" mass="32847">MSQEYSALGELIAKYSTIRPVSAPAATSVTTPRRSCSACASSRTLGSEPRSSSVNASADSPPGAPRDEIEDVPTSLEHMNANVALPQPDEGIGGASSTPSDMEVDGLIQVAHDDDSASIQALLIPPPPASPPQRFASPVTYPHTTYLIPPDVPWRQPRLMSSDSSSTFVAWERPAIPPGKPATASRVAASSQQGGQTHPVVDSFPSSGLYTIDHPVEGPVHYIDAQAPPPLGLIGDPVVTFLNEISLSPVLAETLRGVGISDEQRMRALGGLHWRMLDRLDKTLEHAGLDPVARLLIRDGLKRRASQRQ</sequence>
<accession>A0A371D2I1</accession>
<evidence type="ECO:0000256" key="1">
    <source>
        <dbReference type="SAM" id="MobiDB-lite"/>
    </source>
</evidence>
<keyword evidence="3" id="KW-1185">Reference proteome</keyword>
<reference evidence="2 3" key="1">
    <citation type="journal article" date="2018" name="Biotechnol. Biofuels">
        <title>Integrative visual omics of the white-rot fungus Polyporus brumalis exposes the biotechnological potential of its oxidative enzymes for delignifying raw plant biomass.</title>
        <authorList>
            <person name="Miyauchi S."/>
            <person name="Rancon A."/>
            <person name="Drula E."/>
            <person name="Hage H."/>
            <person name="Chaduli D."/>
            <person name="Favel A."/>
            <person name="Grisel S."/>
            <person name="Henrissat B."/>
            <person name="Herpoel-Gimbert I."/>
            <person name="Ruiz-Duenas F.J."/>
            <person name="Chevret D."/>
            <person name="Hainaut M."/>
            <person name="Lin J."/>
            <person name="Wang M."/>
            <person name="Pangilinan J."/>
            <person name="Lipzen A."/>
            <person name="Lesage-Meessen L."/>
            <person name="Navarro D."/>
            <person name="Riley R."/>
            <person name="Grigoriev I.V."/>
            <person name="Zhou S."/>
            <person name="Raouche S."/>
            <person name="Rosso M.N."/>
        </authorList>
    </citation>
    <scope>NUCLEOTIDE SEQUENCE [LARGE SCALE GENOMIC DNA]</scope>
    <source>
        <strain evidence="2 3">BRFM 1820</strain>
    </source>
</reference>
<feature type="compositionally biased region" description="Polar residues" evidence="1">
    <location>
        <begin position="49"/>
        <end position="58"/>
    </location>
</feature>
<evidence type="ECO:0000313" key="2">
    <source>
        <dbReference type="EMBL" id="RDX46723.1"/>
    </source>
</evidence>
<dbReference type="OrthoDB" id="2758759at2759"/>
<dbReference type="EMBL" id="KZ857424">
    <property type="protein sequence ID" value="RDX46723.1"/>
    <property type="molecule type" value="Genomic_DNA"/>
</dbReference>
<name>A0A371D2I1_9APHY</name>
<feature type="compositionally biased region" description="Low complexity" evidence="1">
    <location>
        <begin position="33"/>
        <end position="43"/>
    </location>
</feature>
<proteinExistence type="predicted"/>